<organism evidence="1 2">
    <name type="scientific">Lacticaseibacillus rhamnosus</name>
    <name type="common">Lactobacillus rhamnosus</name>
    <dbReference type="NCBI Taxonomy" id="47715"/>
    <lineage>
        <taxon>Bacteria</taxon>
        <taxon>Bacillati</taxon>
        <taxon>Bacillota</taxon>
        <taxon>Bacilli</taxon>
        <taxon>Lactobacillales</taxon>
        <taxon>Lactobacillaceae</taxon>
        <taxon>Lacticaseibacillus</taxon>
    </lineage>
</organism>
<gene>
    <name evidence="1" type="ORF">HWN39_12490</name>
</gene>
<proteinExistence type="predicted"/>
<evidence type="ECO:0000313" key="2">
    <source>
        <dbReference type="Proteomes" id="UP000542889"/>
    </source>
</evidence>
<dbReference type="SUPFAM" id="SSF52540">
    <property type="entry name" value="P-loop containing nucleoside triphosphate hydrolases"/>
    <property type="match status" value="1"/>
</dbReference>
<dbReference type="NCBIfam" id="NF047389">
    <property type="entry name" value="ATPase_Sll1717"/>
    <property type="match status" value="1"/>
</dbReference>
<protein>
    <submittedName>
        <fullName evidence="1">Uncharacterized protein</fullName>
    </submittedName>
</protein>
<reference evidence="1 2" key="1">
    <citation type="submission" date="2020-06" db="EMBL/GenBank/DDBJ databases">
        <title>Lactobacillus rhamnosus QC,genome.</title>
        <authorList>
            <person name="Yi H."/>
            <person name="Jin M."/>
        </authorList>
    </citation>
    <scope>NUCLEOTIDE SEQUENCE [LARGE SCALE GENOMIC DNA]</scope>
    <source>
        <strain evidence="1 2">QC</strain>
    </source>
</reference>
<dbReference type="Proteomes" id="UP000542889">
    <property type="component" value="Unassembled WGS sequence"/>
</dbReference>
<dbReference type="InterPro" id="IPR059206">
    <property type="entry name" value="Sll1717-like"/>
</dbReference>
<dbReference type="AlphaFoldDB" id="A0A7Y7UKV2"/>
<comment type="caution">
    <text evidence="1">The sequence shown here is derived from an EMBL/GenBank/DDBJ whole genome shotgun (WGS) entry which is preliminary data.</text>
</comment>
<dbReference type="RefSeq" id="WP_176818561.1">
    <property type="nucleotide sequence ID" value="NZ_JABXWP010000023.1"/>
</dbReference>
<sequence length="512" mass="59580">MGKVKTNNIDNPVDITKWLPKFSIAAESDNNLMDYFLKTNYLNSILYEKEWLVIGRKGSGKTAIFKYLVSQNQKKAANYYSVIPLTFESYPWKIHKKYIDNKLPNKTAYKKSWKYLLYTVLLSNIIQQKVSRHETLSNELKKVRKFFNCVYSNSIIGTKNVMLRNMESISSLGISLFGIGASIGMDTKSQEGINEKVDDIDKIDAISSFFEEQVNQEIGKDKYLILLDELDEVWSTSERDTYRGLLSGLIAECSEINNSHVSKGVGDSNSIKVCPFLRTEIYEDLDFNDKNKTREDSSIEIKWSADTLDAMFFSRVQALLREWNKNNPAQKFEIQGDSFASDSSSRIFNQSSVRHQISPFKHILRMSFYRPRDVIIYMNKIRKVHKKEEGSLYTSSELRTAEQSYSNSIYNELSDEFEALESDKRFEELLTVLSKIHRQTFSLSDFKNVYKRDDQECKKRIEFLFNISILGQRIGRNWSYRFDDPELIIDFSKPFYVNPALKNYLHLIEGAK</sequence>
<dbReference type="InterPro" id="IPR027417">
    <property type="entry name" value="P-loop_NTPase"/>
</dbReference>
<name>A0A7Y7UKV2_LACRH</name>
<dbReference type="EMBL" id="JABXWP010000023">
    <property type="protein sequence ID" value="NVO89291.1"/>
    <property type="molecule type" value="Genomic_DNA"/>
</dbReference>
<evidence type="ECO:0000313" key="1">
    <source>
        <dbReference type="EMBL" id="NVO89291.1"/>
    </source>
</evidence>
<accession>A0A7Y7UKV2</accession>